<evidence type="ECO:0000313" key="1">
    <source>
        <dbReference type="EMBL" id="CYV12735.1"/>
    </source>
</evidence>
<gene>
    <name evidence="1" type="ORF">ERS132414_02136</name>
</gene>
<evidence type="ECO:0008006" key="3">
    <source>
        <dbReference type="Google" id="ProtNLM"/>
    </source>
</evidence>
<dbReference type="AlphaFoldDB" id="A0A0Z8H9E5"/>
<dbReference type="InterPro" id="IPR023286">
    <property type="entry name" value="ABATE_dom_sf"/>
</dbReference>
<reference evidence="1 2" key="1">
    <citation type="submission" date="2016-02" db="EMBL/GenBank/DDBJ databases">
        <authorList>
            <consortium name="Pathogen Informatics"/>
        </authorList>
    </citation>
    <scope>NUCLEOTIDE SEQUENCE [LARGE SCALE GENOMIC DNA]</scope>
    <source>
        <strain evidence="1 2">LSS52</strain>
    </source>
</reference>
<protein>
    <recommendedName>
        <fullName evidence="3">Zinc finger CGNR domain-containing protein</fullName>
    </recommendedName>
</protein>
<proteinExistence type="predicted"/>
<organism evidence="1 2">
    <name type="scientific">Streptococcus suis</name>
    <dbReference type="NCBI Taxonomy" id="1307"/>
    <lineage>
        <taxon>Bacteria</taxon>
        <taxon>Bacillati</taxon>
        <taxon>Bacillota</taxon>
        <taxon>Bacilli</taxon>
        <taxon>Lactobacillales</taxon>
        <taxon>Streptococcaceae</taxon>
        <taxon>Streptococcus</taxon>
    </lineage>
</organism>
<dbReference type="EMBL" id="FIHA01000060">
    <property type="protein sequence ID" value="CYV12735.1"/>
    <property type="molecule type" value="Genomic_DNA"/>
</dbReference>
<evidence type="ECO:0000313" key="2">
    <source>
        <dbReference type="Proteomes" id="UP000072794"/>
    </source>
</evidence>
<sequence length="384" mass="44814">MESKFTFKNKIEKYSLTDTFDPNSGQEILTLYCSHLPKPDYAKYNFDSLTGLVTSNVDSKKNNPFGEFLSINKSTFIDYLNKYGFLFDWESSENYDSIEFNYILEFQSRLKLLLSIFNNIAKSIEYKELLLSTFLLIGKPQLELNLGKSKFIFPSLFPFHVLRNSIPEKNLSDMTTRHTSSTGKITTYIKVENKFSENGYTCDLDFLYYQDIIENLQYDDFIKDIFYLYVNKPANLEPITAHIIDFIYLFFSKVGICDISNTNLKFEDEDLSNFMKSSELKNALLILSKEILALEINRGLAKVQPKINLDTLLPDWNLPDLISAFYFTLFYSNPKIAMYKICENIGCNTPFYVQRSNTIKKYCSESCKNASSQRRYRNKQKDFQ</sequence>
<dbReference type="Proteomes" id="UP000072794">
    <property type="component" value="Unassembled WGS sequence"/>
</dbReference>
<dbReference type="SUPFAM" id="SSF160904">
    <property type="entry name" value="Jann2411-like"/>
    <property type="match status" value="1"/>
</dbReference>
<name>A0A0Z8H9E5_STRSU</name>
<accession>A0A0Z8H9E5</accession>
<dbReference type="RefSeq" id="WP_024399310.1">
    <property type="nucleotide sequence ID" value="NZ_CEDY01000072.1"/>
</dbReference>
<dbReference type="Gene3D" id="1.10.3300.10">
    <property type="entry name" value="Jann2411-like domain"/>
    <property type="match status" value="1"/>
</dbReference>